<evidence type="ECO:0000313" key="13">
    <source>
        <dbReference type="EMBL" id="MCE2596519.1"/>
    </source>
</evidence>
<gene>
    <name evidence="13" type="primary">zapA</name>
    <name evidence="13" type="ORF">K6Y31_17115</name>
</gene>
<name>A0ABS8WBX1_9GAMM</name>
<evidence type="ECO:0000256" key="9">
    <source>
        <dbReference type="ARBA" id="ARBA00024910"/>
    </source>
</evidence>
<dbReference type="InterPro" id="IPR042233">
    <property type="entry name" value="Cell_div_ZapA_N"/>
</dbReference>
<evidence type="ECO:0000256" key="5">
    <source>
        <dbReference type="ARBA" id="ARBA00022618"/>
    </source>
</evidence>
<protein>
    <recommendedName>
        <fullName evidence="3">Cell division protein ZapA</fullName>
    </recommendedName>
    <alternativeName>
        <fullName evidence="11">Z ring-associated protein ZapA</fullName>
    </alternativeName>
</protein>
<evidence type="ECO:0000256" key="11">
    <source>
        <dbReference type="ARBA" id="ARBA00033158"/>
    </source>
</evidence>
<evidence type="ECO:0000313" key="14">
    <source>
        <dbReference type="Proteomes" id="UP001201273"/>
    </source>
</evidence>
<organism evidence="13 14">
    <name type="scientific">Motilimonas cestriensis</name>
    <dbReference type="NCBI Taxonomy" id="2742685"/>
    <lineage>
        <taxon>Bacteria</taxon>
        <taxon>Pseudomonadati</taxon>
        <taxon>Pseudomonadota</taxon>
        <taxon>Gammaproteobacteria</taxon>
        <taxon>Alteromonadales</taxon>
        <taxon>Alteromonadales genera incertae sedis</taxon>
        <taxon>Motilimonas</taxon>
    </lineage>
</organism>
<dbReference type="Gene3D" id="1.20.5.50">
    <property type="match status" value="1"/>
</dbReference>
<dbReference type="SUPFAM" id="SSF102829">
    <property type="entry name" value="Cell division protein ZapA-like"/>
    <property type="match status" value="1"/>
</dbReference>
<keyword evidence="7" id="KW-0717">Septation</keyword>
<evidence type="ECO:0000256" key="1">
    <source>
        <dbReference type="ARBA" id="ARBA00004496"/>
    </source>
</evidence>
<dbReference type="GO" id="GO:0051301">
    <property type="term" value="P:cell division"/>
    <property type="evidence" value="ECO:0007669"/>
    <property type="project" value="UniProtKB-KW"/>
</dbReference>
<evidence type="ECO:0000256" key="6">
    <source>
        <dbReference type="ARBA" id="ARBA00023054"/>
    </source>
</evidence>
<evidence type="ECO:0000256" key="4">
    <source>
        <dbReference type="ARBA" id="ARBA00022490"/>
    </source>
</evidence>
<keyword evidence="8" id="KW-0131">Cell cycle</keyword>
<accession>A0ABS8WBX1</accession>
<proteinExistence type="inferred from homology"/>
<comment type="function">
    <text evidence="9">Activator of cell division through the inhibition of FtsZ GTPase activity, therefore promoting FtsZ assembly into bundles of protofilaments necessary for the formation of the division Z ring. It is recruited early at mid-cell but it is not essential for cell division.</text>
</comment>
<evidence type="ECO:0000256" key="2">
    <source>
        <dbReference type="ARBA" id="ARBA00010074"/>
    </source>
</evidence>
<comment type="subunit">
    <text evidence="10">Homodimer. Interacts with FtsZ.</text>
</comment>
<dbReference type="PANTHER" id="PTHR34981">
    <property type="entry name" value="CELL DIVISION PROTEIN ZAPA"/>
    <property type="match status" value="1"/>
</dbReference>
<evidence type="ECO:0000256" key="7">
    <source>
        <dbReference type="ARBA" id="ARBA00023210"/>
    </source>
</evidence>
<dbReference type="Gene3D" id="3.30.160.880">
    <property type="entry name" value="Cell division protein ZapA protomer, N-terminal domain"/>
    <property type="match status" value="1"/>
</dbReference>
<dbReference type="PANTHER" id="PTHR34981:SF1">
    <property type="entry name" value="CELL DIVISION PROTEIN ZAPA"/>
    <property type="match status" value="1"/>
</dbReference>
<evidence type="ECO:0000256" key="8">
    <source>
        <dbReference type="ARBA" id="ARBA00023306"/>
    </source>
</evidence>
<evidence type="ECO:0000256" key="3">
    <source>
        <dbReference type="ARBA" id="ARBA00015195"/>
    </source>
</evidence>
<keyword evidence="5 13" id="KW-0132">Cell division</keyword>
<keyword evidence="6 12" id="KW-0175">Coiled coil</keyword>
<dbReference type="Pfam" id="PF05164">
    <property type="entry name" value="ZapA"/>
    <property type="match status" value="1"/>
</dbReference>
<dbReference type="RefSeq" id="WP_233054156.1">
    <property type="nucleotide sequence ID" value="NZ_JAIMJA010000020.1"/>
</dbReference>
<evidence type="ECO:0000256" key="10">
    <source>
        <dbReference type="ARBA" id="ARBA00026068"/>
    </source>
</evidence>
<dbReference type="InterPro" id="IPR036192">
    <property type="entry name" value="Cell_div_ZapA-like_sf"/>
</dbReference>
<comment type="similarity">
    <text evidence="2">Belongs to the ZapA family. Type 1 subfamily.</text>
</comment>
<comment type="caution">
    <text evidence="13">The sequence shown here is derived from an EMBL/GenBank/DDBJ whole genome shotgun (WGS) entry which is preliminary data.</text>
</comment>
<dbReference type="NCBIfam" id="NF008209">
    <property type="entry name" value="PRK10972.1"/>
    <property type="match status" value="1"/>
</dbReference>
<keyword evidence="4" id="KW-0963">Cytoplasm</keyword>
<dbReference type="EMBL" id="JAIMJA010000020">
    <property type="protein sequence ID" value="MCE2596519.1"/>
    <property type="molecule type" value="Genomic_DNA"/>
</dbReference>
<evidence type="ECO:0000256" key="12">
    <source>
        <dbReference type="SAM" id="Coils"/>
    </source>
</evidence>
<feature type="coiled-coil region" evidence="12">
    <location>
        <begin position="24"/>
        <end position="51"/>
    </location>
</feature>
<comment type="subcellular location">
    <subcellularLocation>
        <location evidence="1">Cytoplasm</location>
    </subcellularLocation>
</comment>
<dbReference type="InterPro" id="IPR007838">
    <property type="entry name" value="Cell_div_ZapA-like"/>
</dbReference>
<sequence length="104" mass="11554">MSQSAVEINILGKCYKMACPQGQEDALLGAAEILNEKIADLKQRTKIAKSEQLAVMAALNFCHELKLEQAKNNEYADTMAQRIQMLQSTIENALIEKGINTNEK</sequence>
<keyword evidence="14" id="KW-1185">Reference proteome</keyword>
<reference evidence="13 14" key="1">
    <citation type="journal article" date="2022" name="Environ. Microbiol. Rep.">
        <title>Eco-phylogenetic analyses reveal divergent evolution of vitamin B12 metabolism in the marine bacterial family 'Psychromonadaceae'.</title>
        <authorList>
            <person name="Jin X."/>
            <person name="Yang Y."/>
            <person name="Cao H."/>
            <person name="Gao B."/>
            <person name="Zhao Z."/>
        </authorList>
    </citation>
    <scope>NUCLEOTIDE SEQUENCE [LARGE SCALE GENOMIC DNA]</scope>
    <source>
        <strain evidence="13 14">MKS20</strain>
    </source>
</reference>
<dbReference type="Proteomes" id="UP001201273">
    <property type="component" value="Unassembled WGS sequence"/>
</dbReference>